<keyword evidence="4" id="KW-0732">Signal</keyword>
<dbReference type="AlphaFoldDB" id="A0A0N4VEC8"/>
<dbReference type="InterPro" id="IPR019775">
    <property type="entry name" value="WD40_repeat_CS"/>
</dbReference>
<evidence type="ECO:0000256" key="4">
    <source>
        <dbReference type="SAM" id="SignalP"/>
    </source>
</evidence>
<keyword evidence="1 3" id="KW-0853">WD repeat</keyword>
<reference evidence="5" key="1">
    <citation type="submission" date="2017-02" db="UniProtKB">
        <authorList>
            <consortium name="WormBaseParasite"/>
        </authorList>
    </citation>
    <scope>IDENTIFICATION</scope>
</reference>
<dbReference type="WBParaSite" id="EVEC_0000903301-mRNA-1">
    <property type="protein sequence ID" value="EVEC_0000903301-mRNA-1"/>
    <property type="gene ID" value="EVEC_0000903301"/>
</dbReference>
<sequence length="312" mass="34485">LLPILVSLLLKETVIPVECLLREPAPVPEADTKLSDWVSSVKTTEKYTVNVFYLGSMVLSGGHGQIIILSELEDGKEQSFVPQAVFRGHERSIECLAVSPDGSRFVSGSFDTFLKVWNPDLSDDETNYKGKENGTVKKRKTAITKTPIVTLTAHVDAVVAVSWLPNSKNDVVTASWDHSMVFWDLELGVGFMPSSKSFTCLAVCPSSNFIITGSADPIVRLWDPRKGSLVKQTFMGHTGWVSSVSWKPNSDHVFISSSFDQVTKMWDVRSGKTSLYDLKGHDDRILCSDWSRKELIVSGGADCTMKVFKTES</sequence>
<dbReference type="PANTHER" id="PTHR19855:SF11">
    <property type="entry name" value="RIBOSOME BIOGENESIS PROTEIN WDR12"/>
    <property type="match status" value="1"/>
</dbReference>
<feature type="repeat" description="WD" evidence="3">
    <location>
        <begin position="86"/>
        <end position="118"/>
    </location>
</feature>
<accession>A0A0N4VEC8</accession>
<feature type="repeat" description="WD" evidence="3">
    <location>
        <begin position="191"/>
        <end position="232"/>
    </location>
</feature>
<feature type="repeat" description="WD" evidence="3">
    <location>
        <begin position="278"/>
        <end position="312"/>
    </location>
</feature>
<dbReference type="PROSITE" id="PS50294">
    <property type="entry name" value="WD_REPEATS_REGION"/>
    <property type="match status" value="5"/>
</dbReference>
<dbReference type="SMART" id="SM00320">
    <property type="entry name" value="WD40"/>
    <property type="match status" value="5"/>
</dbReference>
<feature type="repeat" description="WD" evidence="3">
    <location>
        <begin position="151"/>
        <end position="186"/>
    </location>
</feature>
<dbReference type="InterPro" id="IPR020472">
    <property type="entry name" value="WD40_PAC1"/>
</dbReference>
<dbReference type="PANTHER" id="PTHR19855">
    <property type="entry name" value="WD40 REPEAT PROTEIN 12, 37"/>
    <property type="match status" value="1"/>
</dbReference>
<proteinExistence type="predicted"/>
<dbReference type="InterPro" id="IPR015943">
    <property type="entry name" value="WD40/YVTN_repeat-like_dom_sf"/>
</dbReference>
<organism evidence="5">
    <name type="scientific">Enterobius vermicularis</name>
    <name type="common">Human pinworm</name>
    <dbReference type="NCBI Taxonomy" id="51028"/>
    <lineage>
        <taxon>Eukaryota</taxon>
        <taxon>Metazoa</taxon>
        <taxon>Ecdysozoa</taxon>
        <taxon>Nematoda</taxon>
        <taxon>Chromadorea</taxon>
        <taxon>Rhabditida</taxon>
        <taxon>Spirurina</taxon>
        <taxon>Oxyuridomorpha</taxon>
        <taxon>Oxyuroidea</taxon>
        <taxon>Oxyuridae</taxon>
        <taxon>Enterobius</taxon>
    </lineage>
</organism>
<feature type="repeat" description="WD" evidence="3">
    <location>
        <begin position="234"/>
        <end position="276"/>
    </location>
</feature>
<name>A0A0N4VEC8_ENTVE</name>
<evidence type="ECO:0000256" key="2">
    <source>
        <dbReference type="ARBA" id="ARBA00022737"/>
    </source>
</evidence>
<keyword evidence="2" id="KW-0677">Repeat</keyword>
<dbReference type="Gene3D" id="2.130.10.10">
    <property type="entry name" value="YVTN repeat-like/Quinoprotein amine dehydrogenase"/>
    <property type="match status" value="2"/>
</dbReference>
<dbReference type="Pfam" id="PF00400">
    <property type="entry name" value="WD40"/>
    <property type="match status" value="5"/>
</dbReference>
<dbReference type="InterPro" id="IPR001680">
    <property type="entry name" value="WD40_rpt"/>
</dbReference>
<feature type="chain" id="PRO_5005887477" evidence="4">
    <location>
        <begin position="20"/>
        <end position="312"/>
    </location>
</feature>
<dbReference type="InterPro" id="IPR036322">
    <property type="entry name" value="WD40_repeat_dom_sf"/>
</dbReference>
<protein>
    <submittedName>
        <fullName evidence="5">WD_REPEATS_REGION domain-containing protein</fullName>
    </submittedName>
</protein>
<evidence type="ECO:0000256" key="1">
    <source>
        <dbReference type="ARBA" id="ARBA00022574"/>
    </source>
</evidence>
<dbReference type="PROSITE" id="PS00678">
    <property type="entry name" value="WD_REPEATS_1"/>
    <property type="match status" value="1"/>
</dbReference>
<dbReference type="PRINTS" id="PR00320">
    <property type="entry name" value="GPROTEINBRPT"/>
</dbReference>
<dbReference type="SUPFAM" id="SSF50978">
    <property type="entry name" value="WD40 repeat-like"/>
    <property type="match status" value="1"/>
</dbReference>
<feature type="signal peptide" evidence="4">
    <location>
        <begin position="1"/>
        <end position="19"/>
    </location>
</feature>
<dbReference type="PROSITE" id="PS50082">
    <property type="entry name" value="WD_REPEATS_2"/>
    <property type="match status" value="5"/>
</dbReference>
<evidence type="ECO:0000256" key="3">
    <source>
        <dbReference type="PROSITE-ProRule" id="PRU00221"/>
    </source>
</evidence>
<evidence type="ECO:0000313" key="5">
    <source>
        <dbReference type="WBParaSite" id="EVEC_0000903301-mRNA-1"/>
    </source>
</evidence>